<dbReference type="Proteomes" id="UP000679725">
    <property type="component" value="Unassembled WGS sequence"/>
</dbReference>
<evidence type="ECO:0000313" key="1">
    <source>
        <dbReference type="EMBL" id="CAG5070000.1"/>
    </source>
</evidence>
<gene>
    <name evidence="1" type="ORF">DYBT9623_02740</name>
</gene>
<protein>
    <submittedName>
        <fullName evidence="1">Uncharacterized protein</fullName>
    </submittedName>
</protein>
<comment type="caution">
    <text evidence="1">The sequence shown here is derived from an EMBL/GenBank/DDBJ whole genome shotgun (WGS) entry which is preliminary data.</text>
</comment>
<organism evidence="1 2">
    <name type="scientific">Dyadobacter linearis</name>
    <dbReference type="NCBI Taxonomy" id="2823330"/>
    <lineage>
        <taxon>Bacteria</taxon>
        <taxon>Pseudomonadati</taxon>
        <taxon>Bacteroidota</taxon>
        <taxon>Cytophagia</taxon>
        <taxon>Cytophagales</taxon>
        <taxon>Spirosomataceae</taxon>
        <taxon>Dyadobacter</taxon>
    </lineage>
</organism>
<name>A0ABM8UR50_9BACT</name>
<dbReference type="Gene3D" id="6.10.250.330">
    <property type="match status" value="1"/>
</dbReference>
<proteinExistence type="predicted"/>
<dbReference type="RefSeq" id="WP_215234073.1">
    <property type="nucleotide sequence ID" value="NZ_CAJRAU010000003.1"/>
</dbReference>
<reference evidence="1 2" key="1">
    <citation type="submission" date="2021-04" db="EMBL/GenBank/DDBJ databases">
        <authorList>
            <person name="Rodrigo-Torres L."/>
            <person name="Arahal R. D."/>
            <person name="Lucena T."/>
        </authorList>
    </citation>
    <scope>NUCLEOTIDE SEQUENCE [LARGE SCALE GENOMIC DNA]</scope>
    <source>
        <strain evidence="1 2">CECT 9623</strain>
    </source>
</reference>
<dbReference type="EMBL" id="CAJRAU010000003">
    <property type="protein sequence ID" value="CAG5070000.1"/>
    <property type="molecule type" value="Genomic_DNA"/>
</dbReference>
<evidence type="ECO:0000313" key="2">
    <source>
        <dbReference type="Proteomes" id="UP000679725"/>
    </source>
</evidence>
<sequence>MAKKMERIPKNSSKSVTINHDATQYLLSTEANRNELLESINQVKEGKTRKVKVSDIYFAG</sequence>
<keyword evidence="2" id="KW-1185">Reference proteome</keyword>
<accession>A0ABM8UR50</accession>